<feature type="compositionally biased region" description="Low complexity" evidence="1">
    <location>
        <begin position="538"/>
        <end position="570"/>
    </location>
</feature>
<evidence type="ECO:0000256" key="1">
    <source>
        <dbReference type="SAM" id="MobiDB-lite"/>
    </source>
</evidence>
<reference evidence="2" key="1">
    <citation type="submission" date="2022-01" db="EMBL/GenBank/DDBJ databases">
        <title>Comparative genomics reveals a dynamic genome evolution in the ectomycorrhizal milk-cap (Lactarius) mushrooms.</title>
        <authorList>
            <consortium name="DOE Joint Genome Institute"/>
            <person name="Lebreton A."/>
            <person name="Tang N."/>
            <person name="Kuo A."/>
            <person name="LaButti K."/>
            <person name="Drula E."/>
            <person name="Barry K."/>
            <person name="Clum A."/>
            <person name="Lipzen A."/>
            <person name="Mousain D."/>
            <person name="Ng V."/>
            <person name="Wang R."/>
            <person name="Wang X."/>
            <person name="Dai Y."/>
            <person name="Henrissat B."/>
            <person name="Grigoriev I.V."/>
            <person name="Guerin-Laguette A."/>
            <person name="Yu F."/>
            <person name="Martin F.M."/>
        </authorList>
    </citation>
    <scope>NUCLEOTIDE SEQUENCE</scope>
    <source>
        <strain evidence="2">QP</strain>
    </source>
</reference>
<feature type="region of interest" description="Disordered" evidence="1">
    <location>
        <begin position="442"/>
        <end position="623"/>
    </location>
</feature>
<feature type="region of interest" description="Disordered" evidence="1">
    <location>
        <begin position="401"/>
        <end position="420"/>
    </location>
</feature>
<dbReference type="EMBL" id="JAKELL010000002">
    <property type="protein sequence ID" value="KAH9000106.1"/>
    <property type="molecule type" value="Genomic_DNA"/>
</dbReference>
<sequence>MSAAFWLDSSDDSLFFAPSSNISSRSSAVSLDIDDIPLDIYPSLLLPSRSLNALPLWDHEPAKPPPCPSTSRNRNRKTQNTFLSLVASLALPKGNRPNRKYANVLVSSPTPGRLRNVPQLKPALKTWISAVPSSSPPDMAPWAPPRENPHYVWVPEGSCFPPSYLKRCLRERHSPPGKAIQSTFDDSSLLSASGYSKHPKSSSRSRSIRRRSSNSAYPTCIANTTPTHTTATVPSAPVSTKPRRWSINVPPSHLNTEFLNRQLEFQRLNATIGTDSAQSDALDETPPPPLPSIKVSTSTATIAVSVPGSPETPTPKPEPLAIRRGKKMLAPLTLRTPKPHEEYPDIPTAFLGTPSAYSPHYQFSSLNARSDTESLAIGDMINTLRSQVAGLKPSFLAEARAPLLDKPPPPTSSLAAESSDIVPSISEDDWAFAHELMSRYSGLTQSKTPSKEKRSRRQAASTRKSLTPETGSLAVIQSSRTRRASVPLAISTPKNRPKSSSAPRTDLTKPQSNPTTAIQGKSSRPTTPNVGNRRHVSRPVSSPGLSSGLGRGSDSLNTLPSSSRSESSSSAKRPLGILKHVKSVRFADMPKKDNAEDNTPSVGQPRAETSKENGTPSSLQPSPLRAYFVPGEINTPIPSKRSQSTPISEDATRISTASRRSSVQLPTIQKATSRTPVFNTPTLPVAPVASDKVKLSNSQLAAKTFSLLAKEHDKDRENIPLALRTQRRVRRYTQVDENAARRASGGEGGGRKHRLSSPLKSFFERLRA</sequence>
<feature type="compositionally biased region" description="Polar residues" evidence="1">
    <location>
        <begin position="612"/>
        <end position="621"/>
    </location>
</feature>
<organism evidence="2 3">
    <name type="scientific">Lactarius akahatsu</name>
    <dbReference type="NCBI Taxonomy" id="416441"/>
    <lineage>
        <taxon>Eukaryota</taxon>
        <taxon>Fungi</taxon>
        <taxon>Dikarya</taxon>
        <taxon>Basidiomycota</taxon>
        <taxon>Agaricomycotina</taxon>
        <taxon>Agaricomycetes</taxon>
        <taxon>Russulales</taxon>
        <taxon>Russulaceae</taxon>
        <taxon>Lactarius</taxon>
    </lineage>
</organism>
<dbReference type="Proteomes" id="UP001201163">
    <property type="component" value="Unassembled WGS sequence"/>
</dbReference>
<evidence type="ECO:0000313" key="3">
    <source>
        <dbReference type="Proteomes" id="UP001201163"/>
    </source>
</evidence>
<name>A0AAD4QCE1_9AGAM</name>
<accession>A0AAD4QCE1</accession>
<comment type="caution">
    <text evidence="2">The sequence shown here is derived from an EMBL/GenBank/DDBJ whole genome shotgun (WGS) entry which is preliminary data.</text>
</comment>
<feature type="compositionally biased region" description="Low complexity" evidence="1">
    <location>
        <begin position="213"/>
        <end position="237"/>
    </location>
</feature>
<feature type="compositionally biased region" description="Polar residues" evidence="1">
    <location>
        <begin position="636"/>
        <end position="647"/>
    </location>
</feature>
<feature type="region of interest" description="Disordered" evidence="1">
    <location>
        <begin position="190"/>
        <end position="244"/>
    </location>
</feature>
<feature type="compositionally biased region" description="Low complexity" evidence="1">
    <location>
        <begin position="653"/>
        <end position="662"/>
    </location>
</feature>
<feature type="compositionally biased region" description="Polar residues" evidence="1">
    <location>
        <begin position="492"/>
        <end position="530"/>
    </location>
</feature>
<feature type="compositionally biased region" description="Basic residues" evidence="1">
    <location>
        <begin position="197"/>
        <end position="212"/>
    </location>
</feature>
<protein>
    <submittedName>
        <fullName evidence="2">Uncharacterized protein</fullName>
    </submittedName>
</protein>
<evidence type="ECO:0000313" key="2">
    <source>
        <dbReference type="EMBL" id="KAH9000106.1"/>
    </source>
</evidence>
<gene>
    <name evidence="2" type="ORF">EDB92DRAFT_2110756</name>
</gene>
<keyword evidence="3" id="KW-1185">Reference proteome</keyword>
<proteinExistence type="predicted"/>
<feature type="region of interest" description="Disordered" evidence="1">
    <location>
        <begin position="635"/>
        <end position="666"/>
    </location>
</feature>
<feature type="region of interest" description="Disordered" evidence="1">
    <location>
        <begin position="732"/>
        <end position="768"/>
    </location>
</feature>
<feature type="compositionally biased region" description="Polar residues" evidence="1">
    <location>
        <begin position="458"/>
        <end position="479"/>
    </location>
</feature>
<dbReference type="AlphaFoldDB" id="A0AAD4QCE1"/>